<dbReference type="CDD" id="cd06603">
    <property type="entry name" value="GH31_GANC_GANAB_alpha"/>
    <property type="match status" value="1"/>
</dbReference>
<evidence type="ECO:0000313" key="16">
    <source>
        <dbReference type="EMBL" id="EFI95809.1"/>
    </source>
</evidence>
<dbReference type="GO" id="GO:0030246">
    <property type="term" value="F:carbohydrate binding"/>
    <property type="evidence" value="ECO:0007669"/>
    <property type="project" value="InterPro"/>
</dbReference>
<evidence type="ECO:0000259" key="15">
    <source>
        <dbReference type="Pfam" id="PF21365"/>
    </source>
</evidence>
<dbReference type="GO" id="GO:0006491">
    <property type="term" value="P:N-glycan processing"/>
    <property type="evidence" value="ECO:0007669"/>
    <property type="project" value="EnsemblFungi"/>
</dbReference>
<dbReference type="GO" id="GO:0106407">
    <property type="term" value="F:Glc2Man9GlcNAc2 oligosaccharide glucosidase activity"/>
    <property type="evidence" value="ECO:0007669"/>
    <property type="project" value="EnsemblFungi"/>
</dbReference>
<feature type="domain" description="Glycosyl hydrolase family 31 C-terminal" evidence="15">
    <location>
        <begin position="714"/>
        <end position="811"/>
    </location>
</feature>
<name>D8QAB2_SCHCM</name>
<dbReference type="InterPro" id="IPR025887">
    <property type="entry name" value="Glyco_hydro_31_N_dom"/>
</dbReference>
<keyword evidence="17" id="KW-1185">Reference proteome</keyword>
<keyword evidence="7" id="KW-0325">Glycoprotein</keyword>
<dbReference type="InterPro" id="IPR013780">
    <property type="entry name" value="Glyco_hydro_b"/>
</dbReference>
<dbReference type="InterPro" id="IPR011013">
    <property type="entry name" value="Gal_mutarotase_sf_dom"/>
</dbReference>
<proteinExistence type="inferred from homology"/>
<dbReference type="SUPFAM" id="SSF51445">
    <property type="entry name" value="(Trans)glycosidases"/>
    <property type="match status" value="1"/>
</dbReference>
<dbReference type="InterPro" id="IPR033403">
    <property type="entry name" value="DUF5110"/>
</dbReference>
<dbReference type="Proteomes" id="UP000007431">
    <property type="component" value="Unassembled WGS sequence"/>
</dbReference>
<dbReference type="InterPro" id="IPR048395">
    <property type="entry name" value="Glyco_hydro_31_C"/>
</dbReference>
<gene>
    <name evidence="16" type="ORF">SCHCODRAFT_57517</name>
</gene>
<sequence>MRALGLLGIVASLALVPQTLAVKEKDFKTCSQSGFCRRGRALASRAREADTWNSPYSVDASSISIASDSASVTAGVKSSLYPDVKFQLELRVHDDGVVRVRMDEVDGLRKRYDEAASWALIAEPTVSKTVQWQAGKDYLRAIHGPKKELEVAVSYEPLRVALLRNGKAQVQLNGHGLLHMEHFRTKEDSKTEETSQEVGEQVVLDATNPRAWFEGTDEDGWWDERFGGHTDSKPKGPESISLDISFPHHPTVYGIPQHATALALAATVGEDAKYSDPFRLHNADVFEYLADSPMSLYGSIPVMYAHSAESTVGVFNAVGSETWVDVWHSKPQSSDTHWMSESGILDVFLLPGPTPKDIFAQYARLTGTAAMPAQWSLGYHQCRWNYVSSDDVRTVSQRMTEHDMPMDVLWLDIEYAEEHKYFIWDHKTFPDPVEMTNDVASVGRKMVVIIDPHLKRTSSYPVYQEATERGLTVRKQNGVDEYEGHCWAGSSSWLDCFNPNSWKWYQDLYLLDGKPESGGWQWTESTGDIHIWNDMNEPAIFNGPEITMPKDMIHYGGWEHRDVHNINGMLFTNQTWQALKARQTPAKRPFVLTRSFYAGSQRWGAMWTGDNLGTWEHMAVGIKMCLANGIAGMTFAGSDVGGFFGNPEPEMLVRWYQVGAFNPFFRAHAHIDTKRREPYLLDEPYRGMLKDILRLRYAQLPVWYTAFHHSAVTGIPILRPHWVQFPHDSNGFALDDQYFIGDSGLLVKPITTEGATEAEVYLPAEDNVRSFTVYYNYFTHKAYRSSKKGKTVTVPAELSEIPLLIRGGSIVPTRERPRRSAPLMKHDPFTLRVALDKSGAAHGTLYLDDGESYAFEQGDFVWRALGAETKGKTLRLTSRDLAAQPAGVEAVGREVALDAYRPGNAYAQEIAAVRVERVIVLGAAKPRSVTVDGRELVWEYVPGVKAGDKKEETASVLTIKDPKTPIAKDWEIVITL</sequence>
<dbReference type="FunCoup" id="D8QAB2">
    <property type="interactions" value="447"/>
</dbReference>
<evidence type="ECO:0000256" key="8">
    <source>
        <dbReference type="ARBA" id="ARBA00023295"/>
    </source>
</evidence>
<dbReference type="GO" id="GO:0017177">
    <property type="term" value="C:glucosidase II complex"/>
    <property type="evidence" value="ECO:0007669"/>
    <property type="project" value="EnsemblFungi"/>
</dbReference>
<dbReference type="GO" id="GO:0033919">
    <property type="term" value="F:glucan 1,3-alpha-glucosidase activity"/>
    <property type="evidence" value="ECO:0007669"/>
    <property type="project" value="EnsemblFungi"/>
</dbReference>
<dbReference type="Gene3D" id="3.20.20.80">
    <property type="entry name" value="Glycosidases"/>
    <property type="match status" value="2"/>
</dbReference>
<feature type="chain" id="PRO_5003120772" description="Glucosidase II subunit alpha" evidence="11">
    <location>
        <begin position="22"/>
        <end position="976"/>
    </location>
</feature>
<keyword evidence="5 10" id="KW-0378">Hydrolase</keyword>
<feature type="signal peptide" evidence="11">
    <location>
        <begin position="1"/>
        <end position="21"/>
    </location>
</feature>
<evidence type="ECO:0000256" key="3">
    <source>
        <dbReference type="ARBA" id="ARBA00007806"/>
    </source>
</evidence>
<reference evidence="16 17" key="1">
    <citation type="journal article" date="2010" name="Nat. Biotechnol.">
        <title>Genome sequence of the model mushroom Schizophyllum commune.</title>
        <authorList>
            <person name="Ohm R.A."/>
            <person name="de Jong J.F."/>
            <person name="Lugones L.G."/>
            <person name="Aerts A."/>
            <person name="Kothe E."/>
            <person name="Stajich J.E."/>
            <person name="de Vries R.P."/>
            <person name="Record E."/>
            <person name="Levasseur A."/>
            <person name="Baker S.E."/>
            <person name="Bartholomew K.A."/>
            <person name="Coutinho P.M."/>
            <person name="Erdmann S."/>
            <person name="Fowler T.J."/>
            <person name="Gathman A.C."/>
            <person name="Lombard V."/>
            <person name="Henrissat B."/>
            <person name="Knabe N."/>
            <person name="Kuees U."/>
            <person name="Lilly W.W."/>
            <person name="Lindquist E."/>
            <person name="Lucas S."/>
            <person name="Magnuson J.K."/>
            <person name="Piumi F."/>
            <person name="Raudaskoski M."/>
            <person name="Salamov A."/>
            <person name="Schmutz J."/>
            <person name="Schwarze F.W.M.R."/>
            <person name="vanKuyk P.A."/>
            <person name="Horton J.S."/>
            <person name="Grigoriev I.V."/>
            <person name="Woesten H.A.B."/>
        </authorList>
    </citation>
    <scope>NUCLEOTIDE SEQUENCE [LARGE SCALE GENOMIC DNA]</scope>
    <source>
        <strain evidence="17">H4-8 / FGSC 9210</strain>
    </source>
</reference>
<feature type="domain" description="Glycoside hydrolase family 31 TIM barrel" evidence="12">
    <location>
        <begin position="370"/>
        <end position="706"/>
    </location>
</feature>
<dbReference type="GO" id="GO:0005788">
    <property type="term" value="C:endoplasmic reticulum lumen"/>
    <property type="evidence" value="ECO:0007669"/>
    <property type="project" value="EnsemblFungi"/>
</dbReference>
<evidence type="ECO:0000259" key="13">
    <source>
        <dbReference type="Pfam" id="PF13802"/>
    </source>
</evidence>
<accession>D8QAB2</accession>
<evidence type="ECO:0000259" key="12">
    <source>
        <dbReference type="Pfam" id="PF01055"/>
    </source>
</evidence>
<dbReference type="Gene3D" id="2.60.40.1760">
    <property type="entry name" value="glycosyl hydrolase (family 31)"/>
    <property type="match status" value="1"/>
</dbReference>
<dbReference type="EMBL" id="GL377308">
    <property type="protein sequence ID" value="EFI95809.1"/>
    <property type="molecule type" value="Genomic_DNA"/>
</dbReference>
<evidence type="ECO:0000256" key="1">
    <source>
        <dbReference type="ARBA" id="ARBA00004240"/>
    </source>
</evidence>
<evidence type="ECO:0000256" key="6">
    <source>
        <dbReference type="ARBA" id="ARBA00022824"/>
    </source>
</evidence>
<dbReference type="VEuPathDB" id="FungiDB:SCHCODRAFT_02630789"/>
<dbReference type="Pfam" id="PF17137">
    <property type="entry name" value="DUF5110"/>
    <property type="match status" value="1"/>
</dbReference>
<dbReference type="Pfam" id="PF21365">
    <property type="entry name" value="Glyco_hydro_31_3rd"/>
    <property type="match status" value="1"/>
</dbReference>
<keyword evidence="8 10" id="KW-0326">Glycosidase</keyword>
<keyword evidence="6" id="KW-0256">Endoplasmic reticulum</keyword>
<organism evidence="17">
    <name type="scientific">Schizophyllum commune (strain H4-8 / FGSC 9210)</name>
    <name type="common">Split gill fungus</name>
    <dbReference type="NCBI Taxonomy" id="578458"/>
    <lineage>
        <taxon>Eukaryota</taxon>
        <taxon>Fungi</taxon>
        <taxon>Dikarya</taxon>
        <taxon>Basidiomycota</taxon>
        <taxon>Agaricomycotina</taxon>
        <taxon>Agaricomycetes</taxon>
        <taxon>Agaricomycetidae</taxon>
        <taxon>Agaricales</taxon>
        <taxon>Schizophyllaceae</taxon>
        <taxon>Schizophyllum</taxon>
    </lineage>
</organism>
<dbReference type="GO" id="GO:0070880">
    <property type="term" value="P:fungal-type cell wall beta-glucan biosynthetic process"/>
    <property type="evidence" value="ECO:0007669"/>
    <property type="project" value="EnsemblFungi"/>
</dbReference>
<feature type="domain" description="DUF5110" evidence="14">
    <location>
        <begin position="829"/>
        <end position="877"/>
    </location>
</feature>
<evidence type="ECO:0000256" key="4">
    <source>
        <dbReference type="ARBA" id="ARBA00022729"/>
    </source>
</evidence>
<dbReference type="CDD" id="cd14752">
    <property type="entry name" value="GH31_N"/>
    <property type="match status" value="1"/>
</dbReference>
<dbReference type="Pfam" id="PF01055">
    <property type="entry name" value="Glyco_hydro_31_2nd"/>
    <property type="match status" value="1"/>
</dbReference>
<comment type="pathway">
    <text evidence="2">Glycan metabolism; N-glycan metabolism.</text>
</comment>
<dbReference type="STRING" id="578458.D8QAB2"/>
<evidence type="ECO:0000256" key="9">
    <source>
        <dbReference type="ARBA" id="ARBA00042895"/>
    </source>
</evidence>
<comment type="subcellular location">
    <subcellularLocation>
        <location evidence="1">Endoplasmic reticulum</location>
    </subcellularLocation>
</comment>
<evidence type="ECO:0000256" key="2">
    <source>
        <dbReference type="ARBA" id="ARBA00004833"/>
    </source>
</evidence>
<evidence type="ECO:0000256" key="7">
    <source>
        <dbReference type="ARBA" id="ARBA00023180"/>
    </source>
</evidence>
<dbReference type="SUPFAM" id="SSF74650">
    <property type="entry name" value="Galactose mutarotase-like"/>
    <property type="match status" value="1"/>
</dbReference>
<evidence type="ECO:0000313" key="17">
    <source>
        <dbReference type="Proteomes" id="UP000007431"/>
    </source>
</evidence>
<dbReference type="eggNOG" id="KOG1066">
    <property type="taxonomic scope" value="Eukaryota"/>
</dbReference>
<dbReference type="PANTHER" id="PTHR22762">
    <property type="entry name" value="ALPHA-GLUCOSIDASE"/>
    <property type="match status" value="1"/>
</dbReference>
<dbReference type="PANTHER" id="PTHR22762:SF54">
    <property type="entry name" value="BCDNA.GH04962"/>
    <property type="match status" value="1"/>
</dbReference>
<dbReference type="OMA" id="HWALGYH"/>
<dbReference type="Pfam" id="PF13802">
    <property type="entry name" value="Gal_mutarotas_2"/>
    <property type="match status" value="1"/>
</dbReference>
<dbReference type="Gene3D" id="2.60.40.1180">
    <property type="entry name" value="Golgi alpha-mannosidase II"/>
    <property type="match status" value="2"/>
</dbReference>
<protein>
    <recommendedName>
        <fullName evidence="9">Glucosidase II subunit alpha</fullName>
    </recommendedName>
</protein>
<comment type="similarity">
    <text evidence="3 10">Belongs to the glycosyl hydrolase 31 family.</text>
</comment>
<feature type="domain" description="Glycoside hydrolase family 31 N-terminal" evidence="13">
    <location>
        <begin position="88"/>
        <end position="325"/>
    </location>
</feature>
<dbReference type="InParanoid" id="D8QAB2"/>
<evidence type="ECO:0000256" key="5">
    <source>
        <dbReference type="ARBA" id="ARBA00022801"/>
    </source>
</evidence>
<evidence type="ECO:0000256" key="10">
    <source>
        <dbReference type="RuleBase" id="RU361185"/>
    </source>
</evidence>
<keyword evidence="4 11" id="KW-0732">Signal</keyword>
<dbReference type="InterPro" id="IPR000322">
    <property type="entry name" value="Glyco_hydro_31_TIM"/>
</dbReference>
<dbReference type="SUPFAM" id="SSF51011">
    <property type="entry name" value="Glycosyl hydrolase domain"/>
    <property type="match status" value="1"/>
</dbReference>
<dbReference type="InterPro" id="IPR017853">
    <property type="entry name" value="GH"/>
</dbReference>
<dbReference type="HOGENOM" id="CLU_000631_7_0_1"/>
<evidence type="ECO:0000259" key="14">
    <source>
        <dbReference type="Pfam" id="PF17137"/>
    </source>
</evidence>
<dbReference type="AlphaFoldDB" id="D8QAB2"/>
<evidence type="ECO:0000256" key="11">
    <source>
        <dbReference type="SAM" id="SignalP"/>
    </source>
</evidence>